<dbReference type="EMBL" id="CP032382">
    <property type="protein sequence ID" value="AYB32061.1"/>
    <property type="molecule type" value="Genomic_DNA"/>
</dbReference>
<reference evidence="2" key="1">
    <citation type="submission" date="2018-09" db="EMBL/GenBank/DDBJ databases">
        <title>Chryseolinea sp. KIS68-18 isolated from soil.</title>
        <authorList>
            <person name="Weon H.-Y."/>
            <person name="Kwon S.-W."/>
            <person name="Lee S.A."/>
        </authorList>
    </citation>
    <scope>NUCLEOTIDE SEQUENCE [LARGE SCALE GENOMIC DNA]</scope>
    <source>
        <strain evidence="2">KIS68-18</strain>
    </source>
</reference>
<sequence>MKSPIIPGSKFLLDGTTEVIVLKPSTRSNSSYTVEIPGRSIEIVSTDRLMRITQPIQKTIIDDIFDYEQ</sequence>
<dbReference type="Proteomes" id="UP000266183">
    <property type="component" value="Chromosome"/>
</dbReference>
<organism evidence="1 2">
    <name type="scientific">Chryseolinea soli</name>
    <dbReference type="NCBI Taxonomy" id="2321403"/>
    <lineage>
        <taxon>Bacteria</taxon>
        <taxon>Pseudomonadati</taxon>
        <taxon>Bacteroidota</taxon>
        <taxon>Cytophagia</taxon>
        <taxon>Cytophagales</taxon>
        <taxon>Fulvivirgaceae</taxon>
        <taxon>Chryseolinea</taxon>
    </lineage>
</organism>
<gene>
    <name evidence="1" type="ORF">D4L85_16445</name>
</gene>
<dbReference type="KEGG" id="chk:D4L85_16445"/>
<dbReference type="AlphaFoldDB" id="A0A385SNX7"/>
<accession>A0A385SNX7</accession>
<evidence type="ECO:0000313" key="1">
    <source>
        <dbReference type="EMBL" id="AYB32061.1"/>
    </source>
</evidence>
<name>A0A385SNX7_9BACT</name>
<keyword evidence="2" id="KW-1185">Reference proteome</keyword>
<proteinExistence type="predicted"/>
<evidence type="ECO:0000313" key="2">
    <source>
        <dbReference type="Proteomes" id="UP000266183"/>
    </source>
</evidence>
<protein>
    <submittedName>
        <fullName evidence="1">Uncharacterized protein</fullName>
    </submittedName>
</protein>